<dbReference type="SUPFAM" id="SSF56112">
    <property type="entry name" value="Protein kinase-like (PK-like)"/>
    <property type="match status" value="1"/>
</dbReference>
<name>B5I6E4_STRX2</name>
<keyword evidence="3" id="KW-1185">Reference proteome</keyword>
<dbReference type="HOGENOM" id="CLU_067814_0_0_11"/>
<feature type="compositionally biased region" description="Low complexity" evidence="1">
    <location>
        <begin position="348"/>
        <end position="367"/>
    </location>
</feature>
<evidence type="ECO:0008006" key="4">
    <source>
        <dbReference type="Google" id="ProtNLM"/>
    </source>
</evidence>
<feature type="region of interest" description="Disordered" evidence="1">
    <location>
        <begin position="329"/>
        <end position="367"/>
    </location>
</feature>
<dbReference type="RefSeq" id="WP_007380159.1">
    <property type="nucleotide sequence ID" value="NZ_CM000951.1"/>
</dbReference>
<proteinExistence type="predicted"/>
<gene>
    <name evidence="2" type="ORF">SSEG_10140</name>
</gene>
<feature type="compositionally biased region" description="Basic and acidic residues" evidence="1">
    <location>
        <begin position="329"/>
        <end position="339"/>
    </location>
</feature>
<evidence type="ECO:0000256" key="1">
    <source>
        <dbReference type="SAM" id="MobiDB-lite"/>
    </source>
</evidence>
<organism evidence="2 3">
    <name type="scientific">Streptomyces sviceus (strain ATCC 29083 / DSM 924 / JCM 4929 / NBRC 13980 / NCIMB 11184 / NRRL 5439 / UC 5370)</name>
    <dbReference type="NCBI Taxonomy" id="463191"/>
    <lineage>
        <taxon>Bacteria</taxon>
        <taxon>Bacillati</taxon>
        <taxon>Actinomycetota</taxon>
        <taxon>Actinomycetes</taxon>
        <taxon>Kitasatosporales</taxon>
        <taxon>Streptomycetaceae</taxon>
        <taxon>Streptomyces</taxon>
    </lineage>
</organism>
<evidence type="ECO:0000313" key="3">
    <source>
        <dbReference type="Proteomes" id="UP000002785"/>
    </source>
</evidence>
<dbReference type="InterPro" id="IPR011009">
    <property type="entry name" value="Kinase-like_dom_sf"/>
</dbReference>
<sequence length="367" mass="40283">MVSPDRLGSHADTATALALLSDRDLAKLMASGAPAGNGIGGRATLLEVDGVTVFVKRVPLTDTELHPDHVRSTANIFDLPAHCHYGVGAIGSPGFGAWRELAVHEMTTNWVRADTFSGFPLLHHWRVLPDARQPLPEELADVERAVAYWGGGRERIEALGAASTSLALFLEYRPRTLHDWFHEQLRSDGADSACAVVEHGLETLTDFLRKQQLVHFDAHFRNILTDGQQLYLADFGLALSGRFELAPPERDFYDSHRHYDRAYALSYLVHWLVVDQYGLARDEREEFVRACADGKRPEGIPGAAAALISRHARLAAVVGDFNRRLEQESRLTPYPHDEVDALSPEAVSAGSSTMSSSRASTLGSSGK</sequence>
<dbReference type="OrthoDB" id="4516319at2"/>
<reference evidence="2" key="1">
    <citation type="submission" date="2009-10" db="EMBL/GenBank/DDBJ databases">
        <title>The genome sequence of Streptomyces sviceus strain ATCC 29083.</title>
        <authorList>
            <consortium name="The Broad Institute Genome Sequencing Platform"/>
            <consortium name="Broad Institute Microbial Sequencing Center"/>
            <person name="Fischbach M."/>
            <person name="Godfrey P."/>
            <person name="Ward D."/>
            <person name="Young S."/>
            <person name="Zeng Q."/>
            <person name="Koehrsen M."/>
            <person name="Alvarado L."/>
            <person name="Berlin A.M."/>
            <person name="Bochicchio J."/>
            <person name="Borenstein D."/>
            <person name="Chapman S.B."/>
            <person name="Chen Z."/>
            <person name="Engels R."/>
            <person name="Freedman E."/>
            <person name="Gellesch M."/>
            <person name="Goldberg J."/>
            <person name="Griggs A."/>
            <person name="Gujja S."/>
            <person name="Heilman E.R."/>
            <person name="Heiman D.I."/>
            <person name="Hepburn T.A."/>
            <person name="Howarth C."/>
            <person name="Jen D."/>
            <person name="Larson L."/>
            <person name="Lewis B."/>
            <person name="Mehta T."/>
            <person name="Park D."/>
            <person name="Pearson M."/>
            <person name="Richards J."/>
            <person name="Roberts A."/>
            <person name="Saif S."/>
            <person name="Shea T.D."/>
            <person name="Shenoy N."/>
            <person name="Sisk P."/>
            <person name="Stolte C."/>
            <person name="Sykes S.N."/>
            <person name="Thomson T."/>
            <person name="Walk T."/>
            <person name="White J."/>
            <person name="Yandava C."/>
            <person name="Straight P."/>
            <person name="Clardy J."/>
            <person name="Hung D."/>
            <person name="Kolter R."/>
            <person name="Mekalanos J."/>
            <person name="Walker S."/>
            <person name="Walsh C.T."/>
            <person name="Wieland-Brown L.C."/>
            <person name="Haas B."/>
            <person name="Nusbaum C."/>
            <person name="Birren B."/>
        </authorList>
    </citation>
    <scope>NUCLEOTIDE SEQUENCE [LARGE SCALE GENOMIC DNA]</scope>
    <source>
        <strain evidence="2">ATCC 29083</strain>
    </source>
</reference>
<dbReference type="eggNOG" id="COG0515">
    <property type="taxonomic scope" value="Bacteria"/>
</dbReference>
<dbReference type="EMBL" id="CM000951">
    <property type="protein sequence ID" value="EDY60649.2"/>
    <property type="molecule type" value="Genomic_DNA"/>
</dbReference>
<dbReference type="AlphaFoldDB" id="B5I6E4"/>
<dbReference type="Proteomes" id="UP000002785">
    <property type="component" value="Chromosome"/>
</dbReference>
<accession>B5I6E4</accession>
<dbReference type="Gene3D" id="1.10.510.10">
    <property type="entry name" value="Transferase(Phosphotransferase) domain 1"/>
    <property type="match status" value="1"/>
</dbReference>
<evidence type="ECO:0000313" key="2">
    <source>
        <dbReference type="EMBL" id="EDY60649.2"/>
    </source>
</evidence>
<protein>
    <recommendedName>
        <fullName evidence="4">Protein kinase domain-containing protein</fullName>
    </recommendedName>
</protein>